<evidence type="ECO:0000256" key="11">
    <source>
        <dbReference type="ARBA" id="ARBA00023224"/>
    </source>
</evidence>
<feature type="transmembrane region" description="Helical" evidence="12">
    <location>
        <begin position="733"/>
        <end position="753"/>
    </location>
</feature>
<dbReference type="InterPro" id="IPR004073">
    <property type="entry name" value="GPCR_3_vmron_rcpt_2"/>
</dbReference>
<evidence type="ECO:0000256" key="9">
    <source>
        <dbReference type="ARBA" id="ARBA00023170"/>
    </source>
</evidence>
<dbReference type="PRINTS" id="PR00248">
    <property type="entry name" value="GPCRMGR"/>
</dbReference>
<reference evidence="14" key="2">
    <citation type="submission" date="2025-09" db="UniProtKB">
        <authorList>
            <consortium name="Ensembl"/>
        </authorList>
    </citation>
    <scope>IDENTIFICATION</scope>
</reference>
<dbReference type="Proteomes" id="UP000694559">
    <property type="component" value="Unplaced"/>
</dbReference>
<dbReference type="GO" id="GO:0004930">
    <property type="term" value="F:G protein-coupled receptor activity"/>
    <property type="evidence" value="ECO:0007669"/>
    <property type="project" value="UniProtKB-KW"/>
</dbReference>
<evidence type="ECO:0000256" key="1">
    <source>
        <dbReference type="ARBA" id="ARBA00004651"/>
    </source>
</evidence>
<keyword evidence="6 12" id="KW-1133">Transmembrane helix</keyword>
<dbReference type="SUPFAM" id="SSF53822">
    <property type="entry name" value="Periplasmic binding protein-like I"/>
    <property type="match status" value="1"/>
</dbReference>
<dbReference type="Gene3D" id="2.10.50.30">
    <property type="entry name" value="GPCR, family 3, nine cysteines domain"/>
    <property type="match status" value="1"/>
</dbReference>
<dbReference type="FunFam" id="2.10.50.30:FF:000002">
    <property type="entry name" value="Vomeronasal 2 receptor, h1"/>
    <property type="match status" value="1"/>
</dbReference>
<reference evidence="14" key="1">
    <citation type="submission" date="2025-08" db="UniProtKB">
        <authorList>
            <consortium name="Ensembl"/>
        </authorList>
    </citation>
    <scope>IDENTIFICATION</scope>
</reference>
<dbReference type="PANTHER" id="PTHR24061:SF599">
    <property type="entry name" value="G-PROTEIN COUPLED RECEPTORS FAMILY 3 PROFILE DOMAIN-CONTAINING PROTEIN"/>
    <property type="match status" value="1"/>
</dbReference>
<accession>A0A8C6VFI1</accession>
<evidence type="ECO:0000256" key="4">
    <source>
        <dbReference type="ARBA" id="ARBA00022692"/>
    </source>
</evidence>
<dbReference type="OrthoDB" id="5984008at2759"/>
<dbReference type="PROSITE" id="PS50259">
    <property type="entry name" value="G_PROTEIN_RECEP_F3_4"/>
    <property type="match status" value="1"/>
</dbReference>
<keyword evidence="5" id="KW-0732">Signal</keyword>
<keyword evidence="3" id="KW-1003">Cell membrane</keyword>
<dbReference type="InterPro" id="IPR017978">
    <property type="entry name" value="GPCR_3_C"/>
</dbReference>
<proteinExistence type="inferred from homology"/>
<keyword evidence="10" id="KW-0325">Glycoprotein</keyword>
<evidence type="ECO:0000259" key="13">
    <source>
        <dbReference type="PROSITE" id="PS50259"/>
    </source>
</evidence>
<dbReference type="GO" id="GO:0005886">
    <property type="term" value="C:plasma membrane"/>
    <property type="evidence" value="ECO:0007669"/>
    <property type="project" value="UniProtKB-SubCell"/>
</dbReference>
<evidence type="ECO:0000256" key="7">
    <source>
        <dbReference type="ARBA" id="ARBA00023040"/>
    </source>
</evidence>
<protein>
    <recommendedName>
        <fullName evidence="13">G-protein coupled receptors family 3 profile domain-containing protein</fullName>
    </recommendedName>
</protein>
<feature type="transmembrane region" description="Helical" evidence="12">
    <location>
        <begin position="577"/>
        <end position="598"/>
    </location>
</feature>
<dbReference type="InterPro" id="IPR000068">
    <property type="entry name" value="GPCR_3_Ca_sens_rcpt-rel"/>
</dbReference>
<dbReference type="Gene3D" id="3.40.50.2300">
    <property type="match status" value="2"/>
</dbReference>
<evidence type="ECO:0000313" key="15">
    <source>
        <dbReference type="Proteomes" id="UP000694559"/>
    </source>
</evidence>
<dbReference type="Pfam" id="PF01094">
    <property type="entry name" value="ANF_receptor"/>
    <property type="match status" value="1"/>
</dbReference>
<sequence length="804" mass="91190">NLQICIIAVKVLLTLDSNFFHQHALALAFAVKEINENTQILPNVTLGFHIYDSYYDAKMTYRSTLDLLFKSTSFLPNYKCARLRNLIAIIGGLGSDTSFHMADILDLYKLPQLTYGSLVPQKIYYTQIPSFYSMVPNEAHQYSGIIQLLQYFGWTWIGLMALDNSNGEKFLQTMELLLSQNGICTAYIERIPHEVSLDNLEPIIEKASHIHVPLTDHKANTFIIYGESVTIARLRAIVFVQDPANKEKDSFRKIWIMTSGINFILPGLQRGWDLDLFQGAISFMVHSRELQGFKTFLQKVEPSWAQEDGFFKDFWEQAFDCFLPNPDMSVKHDEMCSGKETLEDLPGHLFEMHTIGHSYSIYNGVYATVYALHAMFSSQSFQRSIKRLHPYLKRISFNNSAGDTVSFNEQKEIRGGFDIVNMVTFPNRSFGRVKVGWIDPDAAGEKEFRINENMILWHSVFNQVPLSECNEQCHPGNQKEKKEGEKFCCYDCVSCPEGEISNKTDMEKCFKCPEDQYPNKQKDDCIHKTVTYLSYKDLLGIILASISVSLSLITALILGIFLKHRDTPLVKANNRDLTYVLLISLHFCFLCPLLFIGQPNEVTCLLRQPTFGIIFSAAVSCILAKTLTVVVAFMATRPGSNMKKWMGKRMATSIVLFFSLIQVSLCSTWLGSFPPFPQLNMHSMTTAIITECNEGSPVMFSCVLGYMGFLALASFLVAFCARRLPDSFNEAKFITFSMLVFCSVWVLFLPTYLSSKGKALLAVEIFSILASSAGLLGCIFFPKCYIILLRPELNTKDQLVRRKN</sequence>
<dbReference type="InterPro" id="IPR038550">
    <property type="entry name" value="GPCR_3_9-Cys_sf"/>
</dbReference>
<dbReference type="InterPro" id="IPR001828">
    <property type="entry name" value="ANF_lig-bd_rcpt"/>
</dbReference>
<dbReference type="FunFam" id="3.40.50.2300:FF:000024">
    <property type="entry name" value="Vomeronasal 2, receptor 73"/>
    <property type="match status" value="1"/>
</dbReference>
<dbReference type="PANTHER" id="PTHR24061">
    <property type="entry name" value="CALCIUM-SENSING RECEPTOR-RELATED"/>
    <property type="match status" value="1"/>
</dbReference>
<evidence type="ECO:0000256" key="3">
    <source>
        <dbReference type="ARBA" id="ARBA00022475"/>
    </source>
</evidence>
<feature type="transmembrane region" description="Helical" evidence="12">
    <location>
        <begin position="654"/>
        <end position="676"/>
    </location>
</feature>
<feature type="transmembrane region" description="Helical" evidence="12">
    <location>
        <begin position="538"/>
        <end position="562"/>
    </location>
</feature>
<feature type="transmembrane region" description="Helical" evidence="12">
    <location>
        <begin position="696"/>
        <end position="721"/>
    </location>
</feature>
<evidence type="ECO:0000256" key="6">
    <source>
        <dbReference type="ARBA" id="ARBA00022989"/>
    </source>
</evidence>
<dbReference type="PRINTS" id="PR01535">
    <property type="entry name" value="VOMERONASL2R"/>
</dbReference>
<keyword evidence="8 12" id="KW-0472">Membrane</keyword>
<comment type="subcellular location">
    <subcellularLocation>
        <location evidence="1">Cell membrane</location>
        <topology evidence="1">Multi-pass membrane protein</topology>
    </subcellularLocation>
</comment>
<keyword evidence="11" id="KW-0807">Transducer</keyword>
<dbReference type="OMA" id="FEMHTIG"/>
<organism evidence="14 15">
    <name type="scientific">Naja naja</name>
    <name type="common">Indian cobra</name>
    <dbReference type="NCBI Taxonomy" id="35670"/>
    <lineage>
        <taxon>Eukaryota</taxon>
        <taxon>Metazoa</taxon>
        <taxon>Chordata</taxon>
        <taxon>Craniata</taxon>
        <taxon>Vertebrata</taxon>
        <taxon>Euteleostomi</taxon>
        <taxon>Lepidosauria</taxon>
        <taxon>Squamata</taxon>
        <taxon>Bifurcata</taxon>
        <taxon>Unidentata</taxon>
        <taxon>Episquamata</taxon>
        <taxon>Toxicofera</taxon>
        <taxon>Serpentes</taxon>
        <taxon>Colubroidea</taxon>
        <taxon>Elapidae</taxon>
        <taxon>Elapinae</taxon>
        <taxon>Naja</taxon>
    </lineage>
</organism>
<evidence type="ECO:0000256" key="2">
    <source>
        <dbReference type="ARBA" id="ARBA00007242"/>
    </source>
</evidence>
<dbReference type="AlphaFoldDB" id="A0A8C6VFI1"/>
<dbReference type="Pfam" id="PF07562">
    <property type="entry name" value="NCD3G"/>
    <property type="match status" value="1"/>
</dbReference>
<keyword evidence="15" id="KW-1185">Reference proteome</keyword>
<dbReference type="InterPro" id="IPR017979">
    <property type="entry name" value="GPCR_3_CS"/>
</dbReference>
<dbReference type="PROSITE" id="PS00981">
    <property type="entry name" value="G_PROTEIN_RECEP_F3_3"/>
    <property type="match status" value="1"/>
</dbReference>
<feature type="transmembrane region" description="Helical" evidence="12">
    <location>
        <begin position="610"/>
        <end position="633"/>
    </location>
</feature>
<evidence type="ECO:0000256" key="12">
    <source>
        <dbReference type="SAM" id="Phobius"/>
    </source>
</evidence>
<evidence type="ECO:0000313" key="14">
    <source>
        <dbReference type="Ensembl" id="ENSNNAP00000005003.1"/>
    </source>
</evidence>
<dbReference type="Ensembl" id="ENSNNAT00000005229.1">
    <property type="protein sequence ID" value="ENSNNAP00000005003.1"/>
    <property type="gene ID" value="ENSNNAG00000003360.1"/>
</dbReference>
<dbReference type="CDD" id="cd15283">
    <property type="entry name" value="7tmC_V2R_pheromone"/>
    <property type="match status" value="1"/>
</dbReference>
<keyword evidence="7" id="KW-0297">G-protein coupled receptor</keyword>
<dbReference type="Pfam" id="PF00003">
    <property type="entry name" value="7tm_3"/>
    <property type="match status" value="1"/>
</dbReference>
<dbReference type="InterPro" id="IPR028082">
    <property type="entry name" value="Peripla_BP_I"/>
</dbReference>
<keyword evidence="9" id="KW-0675">Receptor</keyword>
<feature type="domain" description="G-protein coupled receptors family 3 profile" evidence="13">
    <location>
        <begin position="539"/>
        <end position="803"/>
    </location>
</feature>
<dbReference type="InterPro" id="IPR011500">
    <property type="entry name" value="GPCR_3_9-Cys_dom"/>
</dbReference>
<dbReference type="GeneTree" id="ENSGT00950000182788"/>
<comment type="similarity">
    <text evidence="2">Belongs to the G-protein coupled receptor 3 family.</text>
</comment>
<evidence type="ECO:0000256" key="10">
    <source>
        <dbReference type="ARBA" id="ARBA00023180"/>
    </source>
</evidence>
<feature type="transmembrane region" description="Helical" evidence="12">
    <location>
        <begin position="759"/>
        <end position="781"/>
    </location>
</feature>
<dbReference type="InterPro" id="IPR000337">
    <property type="entry name" value="GPCR_3"/>
</dbReference>
<evidence type="ECO:0000256" key="8">
    <source>
        <dbReference type="ARBA" id="ARBA00023136"/>
    </source>
</evidence>
<evidence type="ECO:0000256" key="5">
    <source>
        <dbReference type="ARBA" id="ARBA00022729"/>
    </source>
</evidence>
<keyword evidence="4 12" id="KW-0812">Transmembrane</keyword>
<name>A0A8C6VFI1_NAJNA</name>